<feature type="transmembrane region" description="Helical" evidence="1">
    <location>
        <begin position="7"/>
        <end position="27"/>
    </location>
</feature>
<reference evidence="3" key="2">
    <citation type="journal article" date="2020" name="Cell Host Microbe">
        <title>Functional and Genomic Variation between Human-Derived Isolates of Lachnospiraceae Reveals Inter- and Intra-Species Diversity.</title>
        <authorList>
            <person name="Sorbara M.T."/>
            <person name="Littmann E.R."/>
            <person name="Fontana E."/>
            <person name="Moody T.U."/>
            <person name="Kohout C.E."/>
            <person name="Gjonbalaj M."/>
            <person name="Eaton V."/>
            <person name="Seok R."/>
            <person name="Leiner I.M."/>
            <person name="Pamer E.G."/>
        </authorList>
    </citation>
    <scope>NUCLEOTIDE SEQUENCE</scope>
    <source>
        <strain evidence="3">MSK.10.16</strain>
    </source>
</reference>
<evidence type="ECO:0000313" key="2">
    <source>
        <dbReference type="EMBL" id="CUN83906.1"/>
    </source>
</evidence>
<proteinExistence type="predicted"/>
<keyword evidence="1" id="KW-0472">Membrane</keyword>
<name>A0A174A8P6_9FIRM</name>
<gene>
    <name evidence="2" type="ORF">ERS852423_01570</name>
    <name evidence="3" type="ORF">G4332_11905</name>
</gene>
<dbReference type="Proteomes" id="UP000095439">
    <property type="component" value="Unassembled WGS sequence"/>
</dbReference>
<keyword evidence="1" id="KW-0812">Transmembrane</keyword>
<evidence type="ECO:0000256" key="1">
    <source>
        <dbReference type="SAM" id="Phobius"/>
    </source>
</evidence>
<accession>A0A174A8P6</accession>
<protein>
    <submittedName>
        <fullName evidence="2">Uncharacterized protein</fullName>
    </submittedName>
</protein>
<feature type="transmembrane region" description="Helical" evidence="1">
    <location>
        <begin position="47"/>
        <end position="72"/>
    </location>
</feature>
<dbReference type="AlphaFoldDB" id="A0A174A8P6"/>
<sequence>MKKLGNAILMIDIPFNIAGIILCMWRINIMLHSDLQRLIDEKGGIGAVNTLIVVGAVCCCMFLVLNIICAVGRARHKESMIAEGMTGISFLIKIMCIIFWAVYRLFL</sequence>
<dbReference type="EMBL" id="CYYY01000006">
    <property type="protein sequence ID" value="CUN83906.1"/>
    <property type="molecule type" value="Genomic_DNA"/>
</dbReference>
<evidence type="ECO:0000313" key="4">
    <source>
        <dbReference type="Proteomes" id="UP000095439"/>
    </source>
</evidence>
<dbReference type="Proteomes" id="UP000724058">
    <property type="component" value="Unassembled WGS sequence"/>
</dbReference>
<reference evidence="3" key="3">
    <citation type="submission" date="2020-02" db="EMBL/GenBank/DDBJ databases">
        <authorList>
            <person name="Littmann E."/>
            <person name="Sorbara M."/>
        </authorList>
    </citation>
    <scope>NUCLEOTIDE SEQUENCE</scope>
    <source>
        <strain evidence="3">MSK.10.16</strain>
    </source>
</reference>
<organism evidence="2 4">
    <name type="scientific">Dorea longicatena</name>
    <dbReference type="NCBI Taxonomy" id="88431"/>
    <lineage>
        <taxon>Bacteria</taxon>
        <taxon>Bacillati</taxon>
        <taxon>Bacillota</taxon>
        <taxon>Clostridia</taxon>
        <taxon>Lachnospirales</taxon>
        <taxon>Lachnospiraceae</taxon>
        <taxon>Dorea</taxon>
    </lineage>
</organism>
<evidence type="ECO:0000313" key="3">
    <source>
        <dbReference type="EMBL" id="NSE58790.1"/>
    </source>
</evidence>
<dbReference type="EMBL" id="JAAIOD010000017">
    <property type="protein sequence ID" value="NSE58790.1"/>
    <property type="molecule type" value="Genomic_DNA"/>
</dbReference>
<dbReference type="RefSeq" id="WP_055181571.1">
    <property type="nucleotide sequence ID" value="NZ_CABIWY010000006.1"/>
</dbReference>
<reference evidence="2 4" key="1">
    <citation type="submission" date="2015-09" db="EMBL/GenBank/DDBJ databases">
        <authorList>
            <consortium name="Pathogen Informatics"/>
        </authorList>
    </citation>
    <scope>NUCLEOTIDE SEQUENCE [LARGE SCALE GENOMIC DNA]</scope>
    <source>
        <strain evidence="2 4">2789STDY5608866</strain>
    </source>
</reference>
<keyword evidence="1" id="KW-1133">Transmembrane helix</keyword>
<feature type="transmembrane region" description="Helical" evidence="1">
    <location>
        <begin position="84"/>
        <end position="103"/>
    </location>
</feature>